<evidence type="ECO:0000256" key="1">
    <source>
        <dbReference type="SAM" id="MobiDB-lite"/>
    </source>
</evidence>
<name>A0A0A8ZKL0_ARUDO</name>
<protein>
    <submittedName>
        <fullName evidence="2">Uncharacterized protein</fullName>
    </submittedName>
</protein>
<dbReference type="AlphaFoldDB" id="A0A0A8ZKL0"/>
<reference evidence="2" key="2">
    <citation type="journal article" date="2015" name="Data Brief">
        <title>Shoot transcriptome of the giant reed, Arundo donax.</title>
        <authorList>
            <person name="Barrero R.A."/>
            <person name="Guerrero F.D."/>
            <person name="Moolhuijzen P."/>
            <person name="Goolsby J.A."/>
            <person name="Tidwell J."/>
            <person name="Bellgard S.E."/>
            <person name="Bellgard M.I."/>
        </authorList>
    </citation>
    <scope>NUCLEOTIDE SEQUENCE</scope>
    <source>
        <tissue evidence="2">Shoot tissue taken approximately 20 cm above the soil surface</tissue>
    </source>
</reference>
<feature type="region of interest" description="Disordered" evidence="1">
    <location>
        <begin position="19"/>
        <end position="49"/>
    </location>
</feature>
<dbReference type="EMBL" id="GBRH01257951">
    <property type="protein sequence ID" value="JAD39944.1"/>
    <property type="molecule type" value="Transcribed_RNA"/>
</dbReference>
<sequence length="49" mass="5422">MDFHRIKLAGSLKIKKRAAPTTKGKISRLSKCHGMEPDKGSTEVIVRNS</sequence>
<proteinExistence type="predicted"/>
<accession>A0A0A8ZKL0</accession>
<evidence type="ECO:0000313" key="2">
    <source>
        <dbReference type="EMBL" id="JAD39944.1"/>
    </source>
</evidence>
<reference evidence="2" key="1">
    <citation type="submission" date="2014-09" db="EMBL/GenBank/DDBJ databases">
        <authorList>
            <person name="Magalhaes I.L.F."/>
            <person name="Oliveira U."/>
            <person name="Santos F.R."/>
            <person name="Vidigal T.H.D.A."/>
            <person name="Brescovit A.D."/>
            <person name="Santos A.J."/>
        </authorList>
    </citation>
    <scope>NUCLEOTIDE SEQUENCE</scope>
    <source>
        <tissue evidence="2">Shoot tissue taken approximately 20 cm above the soil surface</tissue>
    </source>
</reference>
<organism evidence="2">
    <name type="scientific">Arundo donax</name>
    <name type="common">Giant reed</name>
    <name type="synonym">Donax arundinaceus</name>
    <dbReference type="NCBI Taxonomy" id="35708"/>
    <lineage>
        <taxon>Eukaryota</taxon>
        <taxon>Viridiplantae</taxon>
        <taxon>Streptophyta</taxon>
        <taxon>Embryophyta</taxon>
        <taxon>Tracheophyta</taxon>
        <taxon>Spermatophyta</taxon>
        <taxon>Magnoliopsida</taxon>
        <taxon>Liliopsida</taxon>
        <taxon>Poales</taxon>
        <taxon>Poaceae</taxon>
        <taxon>PACMAD clade</taxon>
        <taxon>Arundinoideae</taxon>
        <taxon>Arundineae</taxon>
        <taxon>Arundo</taxon>
    </lineage>
</organism>